<feature type="region of interest" description="Disordered" evidence="2">
    <location>
        <begin position="1"/>
        <end position="49"/>
    </location>
</feature>
<feature type="compositionally biased region" description="Low complexity" evidence="2">
    <location>
        <begin position="39"/>
        <end position="49"/>
    </location>
</feature>
<dbReference type="HOGENOM" id="CLU_011029_0_0_1"/>
<dbReference type="GeneID" id="25263186"/>
<evidence type="ECO:0000256" key="1">
    <source>
        <dbReference type="ARBA" id="ARBA00022468"/>
    </source>
</evidence>
<sequence>MDLPSGAGAGGAAHTQGPQQHAVNSSTTLIIPPARKSSEAGPYGGSSAAPADLSSAIIDAFKATLREAEAYTSFYESRLKVEEDYLKAFRSMVDKQRELDSKIDGKGMRNAVVAKPRATLRGAWHELRENDLRELETRSHMADTIRQGVLTPLIAFRDAQERIRKRVKEDLKTHLSNYDEMRNVTLPRIKKQYDKKCEEVETLRLQQMAAEDQRALLSAGTTGGGGMPGLLDVGGGGSSSGGSYHSSESSDFPSGPPPRPDFHTSNSLPIHQRLSSDPARMCESTAAAAETSSRPSLHVLPAAAMGKDLQASQPPTPAPGSVNGAVISSHAFSPPSHSRSGHQQQQQPPPPSKAEGQREKDKDEKKPNFFDALRHKEGWENARKEAPRKINAFISRMRDERGGVLGIGGGDKVDRDVAYGSGVGGGAGGGGSSNSSGGGSVVGGLLAGVGVGVSSSHEYAAAGAGGGGSGSGGSGGGGGGGLFGGAREPSMKAGAHSIALKTVKAKRESEELDRVYRKAIFDLETLRIRREKTIAAAIESCKECKRELSLTAQASWLQAERAGLLLSSSNVSLKTHAEEVVLKCTDALETEIRDFEETIPHIEQIIEDKVTYVNYWHGVCQDLLFGTSLTDYAFSHNRGAGSAPQPPLVVTKCIQFLEGHAMKHPGIYRISAKHSALQNLAHAIERNEADFQFDPARDEPAAVAGLLKLYLRQLPEPVLPIPWEERIKYTHERDEHVQAGFPMLKSRIRRAPSINQVTLKAIVEHLARVAAHADENKMTASNLAVVFGPVLLSEADHGATSLAAAMEEDKTMEDLISYHQIIFGALAVSSPPLAQPQPSLELVFGPTAIVAPDSPVCARGTTTLKRSSAILKGNDHMAQADAGTSNSAKSAPLGYPSAGAAAAGSHTRVKSSADEYAAQTSQTAMLASGSGASPAAATTASNDLLIFPSGCNSALPSLGHSQEGSADCRAAGSLHLAASSAQAGRRAETLSSNAGAHVDNDAVPASATTAMASNGHATTAPPTPALKSLAVTSVSHPS</sequence>
<name>A0A066WBR4_TILAU</name>
<dbReference type="InterPro" id="IPR027267">
    <property type="entry name" value="AH/BAR_dom_sf"/>
</dbReference>
<feature type="compositionally biased region" description="Low complexity" evidence="2">
    <location>
        <begin position="241"/>
        <end position="250"/>
    </location>
</feature>
<feature type="compositionally biased region" description="Basic and acidic residues" evidence="2">
    <location>
        <begin position="355"/>
        <end position="382"/>
    </location>
</feature>
<dbReference type="SUPFAM" id="SSF48350">
    <property type="entry name" value="GTPase activation domain, GAP"/>
    <property type="match status" value="1"/>
</dbReference>
<feature type="compositionally biased region" description="Gly residues" evidence="2">
    <location>
        <begin position="221"/>
        <end position="240"/>
    </location>
</feature>
<dbReference type="RefSeq" id="XP_013244068.1">
    <property type="nucleotide sequence ID" value="XM_013388614.1"/>
</dbReference>
<dbReference type="InParanoid" id="A0A066WBR4"/>
<keyword evidence="1" id="KW-0343">GTPase activation</keyword>
<reference evidence="4 5" key="1">
    <citation type="submission" date="2014-05" db="EMBL/GenBank/DDBJ databases">
        <title>Draft genome sequence of a rare smut relative, Tilletiaria anomala UBC 951.</title>
        <authorList>
            <consortium name="DOE Joint Genome Institute"/>
            <person name="Toome M."/>
            <person name="Kuo A."/>
            <person name="Henrissat B."/>
            <person name="Lipzen A."/>
            <person name="Tritt A."/>
            <person name="Yoshinaga Y."/>
            <person name="Zane M."/>
            <person name="Barry K."/>
            <person name="Grigoriev I.V."/>
            <person name="Spatafora J.W."/>
            <person name="Aimea M.C."/>
        </authorList>
    </citation>
    <scope>NUCLEOTIDE SEQUENCE [LARGE SCALE GENOMIC DNA]</scope>
    <source>
        <strain evidence="4 5">UBC 951</strain>
    </source>
</reference>
<dbReference type="Gene3D" id="1.20.1270.60">
    <property type="entry name" value="Arfaptin homology (AH) domain/BAR domain"/>
    <property type="match status" value="1"/>
</dbReference>
<protein>
    <submittedName>
        <fullName evidence="4">RhoGAP-domain-containing protein</fullName>
    </submittedName>
</protein>
<dbReference type="EMBL" id="JMSN01000026">
    <property type="protein sequence ID" value="KDN48220.1"/>
    <property type="molecule type" value="Genomic_DNA"/>
</dbReference>
<dbReference type="PANTHER" id="PTHR15228">
    <property type="entry name" value="SPERMATHECAL PHYSIOLOGY VARIANT"/>
    <property type="match status" value="1"/>
</dbReference>
<dbReference type="Proteomes" id="UP000027361">
    <property type="component" value="Unassembled WGS sequence"/>
</dbReference>
<dbReference type="STRING" id="1037660.A0A066WBR4"/>
<dbReference type="PANTHER" id="PTHR15228:SF25">
    <property type="entry name" value="F-BAR DOMAIN-CONTAINING PROTEIN"/>
    <property type="match status" value="1"/>
</dbReference>
<feature type="compositionally biased region" description="Gly residues" evidence="2">
    <location>
        <begin position="463"/>
        <end position="484"/>
    </location>
</feature>
<feature type="compositionally biased region" description="Polar residues" evidence="2">
    <location>
        <begin position="16"/>
        <end position="29"/>
    </location>
</feature>
<accession>A0A066WBR4</accession>
<evidence type="ECO:0000256" key="2">
    <source>
        <dbReference type="SAM" id="MobiDB-lite"/>
    </source>
</evidence>
<dbReference type="GO" id="GO:0005096">
    <property type="term" value="F:GTPase activator activity"/>
    <property type="evidence" value="ECO:0007669"/>
    <property type="project" value="UniProtKB-KW"/>
</dbReference>
<feature type="region of interest" description="Disordered" evidence="2">
    <location>
        <begin position="461"/>
        <end position="486"/>
    </location>
</feature>
<gene>
    <name evidence="4" type="ORF">K437DRAFT_245745</name>
</gene>
<feature type="domain" description="Rho-GAP" evidence="3">
    <location>
        <begin position="627"/>
        <end position="823"/>
    </location>
</feature>
<feature type="compositionally biased region" description="Low complexity" evidence="2">
    <location>
        <begin position="283"/>
        <end position="293"/>
    </location>
</feature>
<comment type="caution">
    <text evidence="4">The sequence shown here is derived from an EMBL/GenBank/DDBJ whole genome shotgun (WGS) entry which is preliminary data.</text>
</comment>
<evidence type="ECO:0000313" key="4">
    <source>
        <dbReference type="EMBL" id="KDN48220.1"/>
    </source>
</evidence>
<evidence type="ECO:0000313" key="5">
    <source>
        <dbReference type="Proteomes" id="UP000027361"/>
    </source>
</evidence>
<dbReference type="PROSITE" id="PS50238">
    <property type="entry name" value="RHOGAP"/>
    <property type="match status" value="1"/>
</dbReference>
<feature type="region of interest" description="Disordered" evidence="2">
    <location>
        <begin position="1009"/>
        <end position="1038"/>
    </location>
</feature>
<proteinExistence type="predicted"/>
<dbReference type="OMA" id="GECRDLI"/>
<dbReference type="GO" id="GO:0007165">
    <property type="term" value="P:signal transduction"/>
    <property type="evidence" value="ECO:0007669"/>
    <property type="project" value="InterPro"/>
</dbReference>
<evidence type="ECO:0000259" key="3">
    <source>
        <dbReference type="PROSITE" id="PS50238"/>
    </source>
</evidence>
<dbReference type="SUPFAM" id="SSF103657">
    <property type="entry name" value="BAR/IMD domain-like"/>
    <property type="match status" value="1"/>
</dbReference>
<dbReference type="OrthoDB" id="79452at2759"/>
<dbReference type="Pfam" id="PF00620">
    <property type="entry name" value="RhoGAP"/>
    <property type="match status" value="1"/>
</dbReference>
<dbReference type="InterPro" id="IPR051025">
    <property type="entry name" value="RhoGAP"/>
</dbReference>
<dbReference type="Gene3D" id="1.10.555.10">
    <property type="entry name" value="Rho GTPase activation protein"/>
    <property type="match status" value="1"/>
</dbReference>
<organism evidence="4 5">
    <name type="scientific">Tilletiaria anomala (strain ATCC 24038 / CBS 436.72 / UBC 951)</name>
    <dbReference type="NCBI Taxonomy" id="1037660"/>
    <lineage>
        <taxon>Eukaryota</taxon>
        <taxon>Fungi</taxon>
        <taxon>Dikarya</taxon>
        <taxon>Basidiomycota</taxon>
        <taxon>Ustilaginomycotina</taxon>
        <taxon>Exobasidiomycetes</taxon>
        <taxon>Georgefischeriales</taxon>
        <taxon>Tilletiariaceae</taxon>
        <taxon>Tilletiaria</taxon>
    </lineage>
</organism>
<dbReference type="SMART" id="SM00324">
    <property type="entry name" value="RhoGAP"/>
    <property type="match status" value="1"/>
</dbReference>
<feature type="region of interest" description="Disordered" evidence="2">
    <location>
        <begin position="309"/>
        <end position="382"/>
    </location>
</feature>
<feature type="compositionally biased region" description="Low complexity" evidence="2">
    <location>
        <begin position="333"/>
        <end position="346"/>
    </location>
</feature>
<keyword evidence="5" id="KW-1185">Reference proteome</keyword>
<feature type="compositionally biased region" description="Polar residues" evidence="2">
    <location>
        <begin position="263"/>
        <end position="275"/>
    </location>
</feature>
<dbReference type="InterPro" id="IPR000198">
    <property type="entry name" value="RhoGAP_dom"/>
</dbReference>
<dbReference type="AlphaFoldDB" id="A0A066WBR4"/>
<feature type="region of interest" description="Disordered" evidence="2">
    <location>
        <begin position="219"/>
        <end position="297"/>
    </location>
</feature>
<dbReference type="InterPro" id="IPR008936">
    <property type="entry name" value="Rho_GTPase_activation_prot"/>
</dbReference>